<dbReference type="EMBL" id="BAAANO010000003">
    <property type="protein sequence ID" value="GAA1998651.1"/>
    <property type="molecule type" value="Genomic_DNA"/>
</dbReference>
<name>A0ABP5EKH8_9MICO</name>
<keyword evidence="2" id="KW-0472">Membrane</keyword>
<evidence type="ECO:0000256" key="1">
    <source>
        <dbReference type="SAM" id="MobiDB-lite"/>
    </source>
</evidence>
<dbReference type="InterPro" id="IPR007060">
    <property type="entry name" value="FtsL/DivIC"/>
</dbReference>
<evidence type="ECO:0008006" key="5">
    <source>
        <dbReference type="Google" id="ProtNLM"/>
    </source>
</evidence>
<accession>A0ABP5EKH8</accession>
<protein>
    <recommendedName>
        <fullName evidence="5">Septum formation initiator family protein</fullName>
    </recommendedName>
</protein>
<organism evidence="3 4">
    <name type="scientific">Brevibacterium samyangense</name>
    <dbReference type="NCBI Taxonomy" id="366888"/>
    <lineage>
        <taxon>Bacteria</taxon>
        <taxon>Bacillati</taxon>
        <taxon>Actinomycetota</taxon>
        <taxon>Actinomycetes</taxon>
        <taxon>Micrococcales</taxon>
        <taxon>Brevibacteriaceae</taxon>
        <taxon>Brevibacterium</taxon>
    </lineage>
</organism>
<dbReference type="Pfam" id="PF04977">
    <property type="entry name" value="DivIC"/>
    <property type="match status" value="1"/>
</dbReference>
<keyword evidence="2" id="KW-0812">Transmembrane</keyword>
<keyword evidence="4" id="KW-1185">Reference proteome</keyword>
<dbReference type="Proteomes" id="UP001500755">
    <property type="component" value="Unassembled WGS sequence"/>
</dbReference>
<feature type="transmembrane region" description="Helical" evidence="2">
    <location>
        <begin position="49"/>
        <end position="68"/>
    </location>
</feature>
<evidence type="ECO:0000256" key="2">
    <source>
        <dbReference type="SAM" id="Phobius"/>
    </source>
</evidence>
<proteinExistence type="predicted"/>
<reference evidence="4" key="1">
    <citation type="journal article" date="2019" name="Int. J. Syst. Evol. Microbiol.">
        <title>The Global Catalogue of Microorganisms (GCM) 10K type strain sequencing project: providing services to taxonomists for standard genome sequencing and annotation.</title>
        <authorList>
            <consortium name="The Broad Institute Genomics Platform"/>
            <consortium name="The Broad Institute Genome Sequencing Center for Infectious Disease"/>
            <person name="Wu L."/>
            <person name="Ma J."/>
        </authorList>
    </citation>
    <scope>NUCLEOTIDE SEQUENCE [LARGE SCALE GENOMIC DNA]</scope>
    <source>
        <strain evidence="4">JCM 14546</strain>
    </source>
</reference>
<keyword evidence="2" id="KW-1133">Transmembrane helix</keyword>
<comment type="caution">
    <text evidence="3">The sequence shown here is derived from an EMBL/GenBank/DDBJ whole genome shotgun (WGS) entry which is preliminary data.</text>
</comment>
<sequence>MGINRSRTGRRASGRTARPGRGASKAAPKTSAVALDPDRIDRTAGGRRVSLRTVVLVGLGILLAAMFAPSVNTGITQWQQISALERDIEATESEVEALQHKQEQLSDPDYLAARAREEQNYVKPGEELYIVIDDAEEDTAAEADADRTPRPVRAQPWYQELVDSLQAVGFATEETR</sequence>
<evidence type="ECO:0000313" key="4">
    <source>
        <dbReference type="Proteomes" id="UP001500755"/>
    </source>
</evidence>
<evidence type="ECO:0000313" key="3">
    <source>
        <dbReference type="EMBL" id="GAA1998651.1"/>
    </source>
</evidence>
<feature type="region of interest" description="Disordered" evidence="1">
    <location>
        <begin position="1"/>
        <end position="33"/>
    </location>
</feature>
<dbReference type="RefSeq" id="WP_344306243.1">
    <property type="nucleotide sequence ID" value="NZ_BAAANO010000003.1"/>
</dbReference>
<feature type="compositionally biased region" description="Low complexity" evidence="1">
    <location>
        <begin position="14"/>
        <end position="24"/>
    </location>
</feature>
<gene>
    <name evidence="3" type="ORF">GCM10009755_02520</name>
</gene>